<sequence length="201" mass="22219">MDDNQLNEVDMVVDDENLLIETEIQDVDNLNVDTDAKENLVIAPAAMERQSSVVACQIQEFKTEEGCEMVKVRDKRAAAYRTLNTEKVKREVPVEKPKQNNINNPQGAINKGGRRGERRKSGRELALKAKTKQSKKCGHCGEKTNKHTKTTCPSNLKYISKLARIAAEQAAKDAAKDAAKNDAAAEQPTRTDVVEEPTNAS</sequence>
<evidence type="ECO:0000313" key="3">
    <source>
        <dbReference type="Proteomes" id="UP001151760"/>
    </source>
</evidence>
<evidence type="ECO:0000256" key="1">
    <source>
        <dbReference type="SAM" id="MobiDB-lite"/>
    </source>
</evidence>
<dbReference type="Proteomes" id="UP001151760">
    <property type="component" value="Unassembled WGS sequence"/>
</dbReference>
<reference evidence="2" key="2">
    <citation type="submission" date="2022-01" db="EMBL/GenBank/DDBJ databases">
        <authorList>
            <person name="Yamashiro T."/>
            <person name="Shiraishi A."/>
            <person name="Satake H."/>
            <person name="Nakayama K."/>
        </authorList>
    </citation>
    <scope>NUCLEOTIDE SEQUENCE</scope>
</reference>
<comment type="caution">
    <text evidence="2">The sequence shown here is derived from an EMBL/GenBank/DDBJ whole genome shotgun (WGS) entry which is preliminary data.</text>
</comment>
<feature type="compositionally biased region" description="Basic and acidic residues" evidence="1">
    <location>
        <begin position="171"/>
        <end position="180"/>
    </location>
</feature>
<proteinExistence type="predicted"/>
<accession>A0ABQ5GJ70</accession>
<name>A0ABQ5GJ70_9ASTR</name>
<organism evidence="2 3">
    <name type="scientific">Tanacetum coccineum</name>
    <dbReference type="NCBI Taxonomy" id="301880"/>
    <lineage>
        <taxon>Eukaryota</taxon>
        <taxon>Viridiplantae</taxon>
        <taxon>Streptophyta</taxon>
        <taxon>Embryophyta</taxon>
        <taxon>Tracheophyta</taxon>
        <taxon>Spermatophyta</taxon>
        <taxon>Magnoliopsida</taxon>
        <taxon>eudicotyledons</taxon>
        <taxon>Gunneridae</taxon>
        <taxon>Pentapetalae</taxon>
        <taxon>asterids</taxon>
        <taxon>campanulids</taxon>
        <taxon>Asterales</taxon>
        <taxon>Asteraceae</taxon>
        <taxon>Asteroideae</taxon>
        <taxon>Anthemideae</taxon>
        <taxon>Anthemidinae</taxon>
        <taxon>Tanacetum</taxon>
    </lineage>
</organism>
<keyword evidence="3" id="KW-1185">Reference proteome</keyword>
<feature type="region of interest" description="Disordered" evidence="1">
    <location>
        <begin position="97"/>
        <end position="123"/>
    </location>
</feature>
<feature type="compositionally biased region" description="Basic residues" evidence="1">
    <location>
        <begin position="112"/>
        <end position="121"/>
    </location>
</feature>
<dbReference type="EMBL" id="BQNB010018514">
    <property type="protein sequence ID" value="GJT75236.1"/>
    <property type="molecule type" value="Genomic_DNA"/>
</dbReference>
<feature type="region of interest" description="Disordered" evidence="1">
    <location>
        <begin position="171"/>
        <end position="201"/>
    </location>
</feature>
<reference evidence="2" key="1">
    <citation type="journal article" date="2022" name="Int. J. Mol. Sci.">
        <title>Draft Genome of Tanacetum Coccineum: Genomic Comparison of Closely Related Tanacetum-Family Plants.</title>
        <authorList>
            <person name="Yamashiro T."/>
            <person name="Shiraishi A."/>
            <person name="Nakayama K."/>
            <person name="Satake H."/>
        </authorList>
    </citation>
    <scope>NUCLEOTIDE SEQUENCE</scope>
</reference>
<gene>
    <name evidence="2" type="ORF">Tco_1041961</name>
</gene>
<protein>
    <recommendedName>
        <fullName evidence="4">Protein FAR1-RELATED SEQUENCE</fullName>
    </recommendedName>
</protein>
<evidence type="ECO:0008006" key="4">
    <source>
        <dbReference type="Google" id="ProtNLM"/>
    </source>
</evidence>
<evidence type="ECO:0000313" key="2">
    <source>
        <dbReference type="EMBL" id="GJT75236.1"/>
    </source>
</evidence>